<organism evidence="4 5">
    <name type="scientific">Luteimonas yindakuii</name>
    <dbReference type="NCBI Taxonomy" id="2565782"/>
    <lineage>
        <taxon>Bacteria</taxon>
        <taxon>Pseudomonadati</taxon>
        <taxon>Pseudomonadota</taxon>
        <taxon>Gammaproteobacteria</taxon>
        <taxon>Lysobacterales</taxon>
        <taxon>Lysobacteraceae</taxon>
        <taxon>Luteimonas</taxon>
    </lineage>
</organism>
<comment type="caution">
    <text evidence="4">The sequence shown here is derived from an EMBL/GenBank/DDBJ whole genome shotgun (WGS) entry which is preliminary data.</text>
</comment>
<keyword evidence="2" id="KW-0472">Membrane</keyword>
<keyword evidence="2" id="KW-0812">Transmembrane</keyword>
<dbReference type="Proteomes" id="UP000298681">
    <property type="component" value="Unassembled WGS sequence"/>
</dbReference>
<evidence type="ECO:0000313" key="5">
    <source>
        <dbReference type="Proteomes" id="UP000298681"/>
    </source>
</evidence>
<dbReference type="AlphaFoldDB" id="A0A4Z1R6D3"/>
<feature type="signal peptide" evidence="3">
    <location>
        <begin position="1"/>
        <end position="25"/>
    </location>
</feature>
<name>A0A4Z1R6D3_9GAMM</name>
<dbReference type="PANTHER" id="PTHR40940">
    <property type="entry name" value="PROTEIN BATD-RELATED"/>
    <property type="match status" value="1"/>
</dbReference>
<dbReference type="EMBL" id="SPUH01000001">
    <property type="protein sequence ID" value="TKS55212.1"/>
    <property type="molecule type" value="Genomic_DNA"/>
</dbReference>
<accession>A0A4Z1R6D3</accession>
<dbReference type="PROSITE" id="PS51257">
    <property type="entry name" value="PROKAR_LIPOPROTEIN"/>
    <property type="match status" value="1"/>
</dbReference>
<evidence type="ECO:0000313" key="4">
    <source>
        <dbReference type="EMBL" id="TKS55212.1"/>
    </source>
</evidence>
<protein>
    <submittedName>
        <fullName evidence="4">Protein BatD</fullName>
    </submittedName>
</protein>
<sequence length="557" mass="59445">MYPTRTGIVPLVCLLALLACWPVAAVQAQARAWLDRERIALDETATLNVETTEAGVAAPDWSALEGDFRLSGHTSSRQVEIVNGRSQARVLFAVALSPRRTGALVIPPLRVGSASTGPLTVTVGAADATPARAGDPAFIESELDADRAYVQQAIGYVLRLYYATPLISGELEQPAPDGAALQRIGNDVQYNRDIGGRRYTVVERRFLLVPERSGTLAVPGARFTGRGTGNFFDDLFRDGSRLLRADGAPRFLDVRPVPDGAPQPWLPLRGLQLKYLSTPQQARAGEAVEIVVEARADGASGSQLPALELTVDGGAQVFPEPPEVEEGFDQGRPVVRVTRQFSIVPARAGTLTVRGPRQAWWDVGADAARVAELPDLAVDVAPGQGAAAVVPDAGVRNVPPGIRVPGVQEPIGFWPLATVVFALLWLLTLGWALQRRPHASGGAHADVPDAVATGASTDPRMRMRALRDALQAGDLHAIADALCALAQPPAEGLDALARRLADPQQRDAIDQLQRARWAGGDASSARAAVRSAFREGPRWHDADAHEEPPVLPPLYPR</sequence>
<dbReference type="Pfam" id="PF13584">
    <property type="entry name" value="BatD"/>
    <property type="match status" value="1"/>
</dbReference>
<evidence type="ECO:0000256" key="1">
    <source>
        <dbReference type="SAM" id="MobiDB-lite"/>
    </source>
</evidence>
<keyword evidence="2" id="KW-1133">Transmembrane helix</keyword>
<evidence type="ECO:0000256" key="3">
    <source>
        <dbReference type="SAM" id="SignalP"/>
    </source>
</evidence>
<reference evidence="4 5" key="1">
    <citation type="submission" date="2019-01" db="EMBL/GenBank/DDBJ databases">
        <authorList>
            <person name="Zhang S."/>
        </authorList>
    </citation>
    <scope>NUCLEOTIDE SEQUENCE [LARGE SCALE GENOMIC DNA]</scope>
    <source>
        <strain evidence="4 5">1626</strain>
    </source>
</reference>
<feature type="region of interest" description="Disordered" evidence="1">
    <location>
        <begin position="537"/>
        <end position="557"/>
    </location>
</feature>
<feature type="chain" id="PRO_5021455285" evidence="3">
    <location>
        <begin position="26"/>
        <end position="557"/>
    </location>
</feature>
<dbReference type="InterPro" id="IPR025738">
    <property type="entry name" value="BatD"/>
</dbReference>
<feature type="compositionally biased region" description="Basic and acidic residues" evidence="1">
    <location>
        <begin position="537"/>
        <end position="548"/>
    </location>
</feature>
<feature type="transmembrane region" description="Helical" evidence="2">
    <location>
        <begin position="413"/>
        <end position="433"/>
    </location>
</feature>
<gene>
    <name evidence="4" type="ORF">E4582_00205</name>
</gene>
<dbReference type="PANTHER" id="PTHR40940:SF1">
    <property type="entry name" value="PROTEIN BATD"/>
    <property type="match status" value="1"/>
</dbReference>
<evidence type="ECO:0000256" key="2">
    <source>
        <dbReference type="SAM" id="Phobius"/>
    </source>
</evidence>
<keyword evidence="3" id="KW-0732">Signal</keyword>
<keyword evidence="5" id="KW-1185">Reference proteome</keyword>
<proteinExistence type="predicted"/>